<proteinExistence type="predicted"/>
<dbReference type="AlphaFoldDB" id="A0A7I7WE96"/>
<organism evidence="1 2">
    <name type="scientific">Mycolicibacterium gadium</name>
    <name type="common">Mycobacterium gadium</name>
    <dbReference type="NCBI Taxonomy" id="1794"/>
    <lineage>
        <taxon>Bacteria</taxon>
        <taxon>Bacillati</taxon>
        <taxon>Actinomycetota</taxon>
        <taxon>Actinomycetes</taxon>
        <taxon>Mycobacteriales</taxon>
        <taxon>Mycobacteriaceae</taxon>
        <taxon>Mycolicibacterium</taxon>
    </lineage>
</organism>
<dbReference type="EMBL" id="AP022608">
    <property type="protein sequence ID" value="BBZ15869.1"/>
    <property type="molecule type" value="Genomic_DNA"/>
</dbReference>
<gene>
    <name evidence="1" type="ORF">MGAD_02040</name>
</gene>
<reference evidence="1 2" key="1">
    <citation type="journal article" date="2019" name="Emerg. Microbes Infect.">
        <title>Comprehensive subspecies identification of 175 nontuberculous mycobacteria species based on 7547 genomic profiles.</title>
        <authorList>
            <person name="Matsumoto Y."/>
            <person name="Kinjo T."/>
            <person name="Motooka D."/>
            <person name="Nabeya D."/>
            <person name="Jung N."/>
            <person name="Uechi K."/>
            <person name="Horii T."/>
            <person name="Iida T."/>
            <person name="Fujita J."/>
            <person name="Nakamura S."/>
        </authorList>
    </citation>
    <scope>NUCLEOTIDE SEQUENCE [LARGE SCALE GENOMIC DNA]</scope>
    <source>
        <strain evidence="1 2">JCM 12688</strain>
    </source>
</reference>
<protein>
    <submittedName>
        <fullName evidence="1">Uncharacterized protein</fullName>
    </submittedName>
</protein>
<evidence type="ECO:0000313" key="1">
    <source>
        <dbReference type="EMBL" id="BBZ15869.1"/>
    </source>
</evidence>
<sequence>MIAPVPSPSEAPNIAPRSDFEISYASEQQVYAGQTGGSRKICQECGRRRALSRFPVDKYGRVNSRHCLGCIDEDTPALITESEAARRLQMTIEGFRSHKLVVAGSYAPERGKVVALYSRVDVDASGGQR</sequence>
<name>A0A7I7WE96_MYCGU</name>
<evidence type="ECO:0000313" key="2">
    <source>
        <dbReference type="Proteomes" id="UP000466187"/>
    </source>
</evidence>
<dbReference type="Proteomes" id="UP000466187">
    <property type="component" value="Chromosome"/>
</dbReference>
<accession>A0A7I7WE96</accession>
<dbReference type="KEGG" id="mgad:MGAD_02040"/>